<dbReference type="Proteomes" id="UP001465755">
    <property type="component" value="Unassembled WGS sequence"/>
</dbReference>
<sequence length="397" mass="44079">MSHRRGTASAAQQEPSSRRQRPWPTVEEAAERLRSGKTASCSTPTQQPQTDTALHWKEALSAVARPAQGQELLTDTFGRRHTYLRISLTERCNLRCVYCMPAEGVELTPSQDVLTTDEIVNLAEIFVAAGVNKIRLTGGEPTLRRDIVPLTQRLHSLPGNPAIGITSNAIALRRSLAELQQSGLSLLNISLDTLQPQRFEQMTRRRGLQKVLDCIHHAVDLGFDPVKVNVVVMRGTNDDELLDFVAMTQHLPINVRFIEWMPFDGNVWKDSRMVPYREMLAAVQAHHPQLQRCQDPAGEVAKNFYVPGHRGTVSFVTSMTQAFCGDCNRLRLMADGNLKVCLFGANEVSLRDALRQGATTEELQAIVSAAVDRKKAAHAGMFELAQRKNRAMVKIGG</sequence>
<evidence type="ECO:0000256" key="3">
    <source>
        <dbReference type="ARBA" id="ARBA00012167"/>
    </source>
</evidence>
<dbReference type="PANTHER" id="PTHR22960">
    <property type="entry name" value="MOLYBDOPTERIN COFACTOR SYNTHESIS PROTEIN A"/>
    <property type="match status" value="1"/>
</dbReference>
<dbReference type="InterPro" id="IPR050105">
    <property type="entry name" value="MoCo_biosynth_MoaA/MoaC"/>
</dbReference>
<dbReference type="GO" id="GO:0051539">
    <property type="term" value="F:4 iron, 4 sulfur cluster binding"/>
    <property type="evidence" value="ECO:0007669"/>
    <property type="project" value="UniProtKB-KW"/>
</dbReference>
<dbReference type="SFLD" id="SFLDS00029">
    <property type="entry name" value="Radical_SAM"/>
    <property type="match status" value="1"/>
</dbReference>
<comment type="caution">
    <text evidence="16">The sequence shown here is derived from an EMBL/GenBank/DDBJ whole genome shotgun (WGS) entry which is preliminary data.</text>
</comment>
<comment type="cofactor">
    <cofactor evidence="1">
        <name>[4Fe-4S] cluster</name>
        <dbReference type="ChEBI" id="CHEBI:49883"/>
    </cofactor>
</comment>
<dbReference type="GO" id="GO:0046872">
    <property type="term" value="F:metal ion binding"/>
    <property type="evidence" value="ECO:0007669"/>
    <property type="project" value="UniProtKB-KW"/>
</dbReference>
<keyword evidence="17" id="KW-1185">Reference proteome</keyword>
<dbReference type="GO" id="GO:0061798">
    <property type="term" value="F:GTP 3',8'-cyclase activity"/>
    <property type="evidence" value="ECO:0007669"/>
    <property type="project" value="UniProtKB-EC"/>
</dbReference>
<dbReference type="SFLD" id="SFLDG01386">
    <property type="entry name" value="main_SPASM_domain-containing"/>
    <property type="match status" value="1"/>
</dbReference>
<dbReference type="InterPro" id="IPR006638">
    <property type="entry name" value="Elp3/MiaA/NifB-like_rSAM"/>
</dbReference>
<evidence type="ECO:0000256" key="8">
    <source>
        <dbReference type="ARBA" id="ARBA00023004"/>
    </source>
</evidence>
<dbReference type="AlphaFoldDB" id="A0AAW1PYK0"/>
<dbReference type="InterPro" id="IPR010505">
    <property type="entry name" value="MoaA_twitch"/>
</dbReference>
<evidence type="ECO:0000256" key="9">
    <source>
        <dbReference type="ARBA" id="ARBA00023014"/>
    </source>
</evidence>
<evidence type="ECO:0000256" key="6">
    <source>
        <dbReference type="ARBA" id="ARBA00022723"/>
    </source>
</evidence>
<dbReference type="InterPro" id="IPR007197">
    <property type="entry name" value="rSAM"/>
</dbReference>
<dbReference type="CDD" id="cd21117">
    <property type="entry name" value="Twitch_MoaA"/>
    <property type="match status" value="1"/>
</dbReference>
<keyword evidence="9" id="KW-0411">Iron-sulfur</keyword>
<keyword evidence="5" id="KW-0949">S-adenosyl-L-methionine</keyword>
<evidence type="ECO:0000259" key="15">
    <source>
        <dbReference type="PROSITE" id="PS51918"/>
    </source>
</evidence>
<evidence type="ECO:0000313" key="17">
    <source>
        <dbReference type="Proteomes" id="UP001465755"/>
    </source>
</evidence>
<dbReference type="Gene3D" id="3.20.20.70">
    <property type="entry name" value="Aldolase class I"/>
    <property type="match status" value="1"/>
</dbReference>
<keyword evidence="11" id="KW-0501">Molybdenum cofactor biosynthesis</keyword>
<evidence type="ECO:0000256" key="1">
    <source>
        <dbReference type="ARBA" id="ARBA00001966"/>
    </source>
</evidence>
<reference evidence="16 17" key="1">
    <citation type="journal article" date="2024" name="Nat. Commun.">
        <title>Phylogenomics reveals the evolutionary origins of lichenization in chlorophyte algae.</title>
        <authorList>
            <person name="Puginier C."/>
            <person name="Libourel C."/>
            <person name="Otte J."/>
            <person name="Skaloud P."/>
            <person name="Haon M."/>
            <person name="Grisel S."/>
            <person name="Petersen M."/>
            <person name="Berrin J.G."/>
            <person name="Delaux P.M."/>
            <person name="Dal Grande F."/>
            <person name="Keller J."/>
        </authorList>
    </citation>
    <scope>NUCLEOTIDE SEQUENCE [LARGE SCALE GENOMIC DNA]</scope>
    <source>
        <strain evidence="16 17">SAG 2036</strain>
    </source>
</reference>
<proteinExistence type="inferred from homology"/>
<keyword evidence="7" id="KW-0547">Nucleotide-binding</keyword>
<dbReference type="HAMAP" id="MF_01225_B">
    <property type="entry name" value="MoaA_B"/>
    <property type="match status" value="1"/>
</dbReference>
<dbReference type="InterPro" id="IPR013785">
    <property type="entry name" value="Aldolase_TIM"/>
</dbReference>
<dbReference type="InterPro" id="IPR013483">
    <property type="entry name" value="MoaA"/>
</dbReference>
<evidence type="ECO:0000256" key="14">
    <source>
        <dbReference type="SAM" id="MobiDB-lite"/>
    </source>
</evidence>
<keyword evidence="6" id="KW-0479">Metal-binding</keyword>
<accession>A0AAW1PYK0</accession>
<name>A0AAW1PYK0_9CHLO</name>
<dbReference type="SMART" id="SM00729">
    <property type="entry name" value="Elp3"/>
    <property type="match status" value="1"/>
</dbReference>
<dbReference type="GO" id="GO:0005525">
    <property type="term" value="F:GTP binding"/>
    <property type="evidence" value="ECO:0007669"/>
    <property type="project" value="UniProtKB-KW"/>
</dbReference>
<dbReference type="EMBL" id="JALJOQ010000003">
    <property type="protein sequence ID" value="KAK9813703.1"/>
    <property type="molecule type" value="Genomic_DNA"/>
</dbReference>
<comment type="catalytic activity">
    <reaction evidence="13">
        <text>GTP + AH2 + S-adenosyl-L-methionine = (8S)-3',8-cyclo-7,8-dihydroguanosine 5'-triphosphate + 5'-deoxyadenosine + L-methionine + A + H(+)</text>
        <dbReference type="Rhea" id="RHEA:49576"/>
        <dbReference type="ChEBI" id="CHEBI:13193"/>
        <dbReference type="ChEBI" id="CHEBI:15378"/>
        <dbReference type="ChEBI" id="CHEBI:17319"/>
        <dbReference type="ChEBI" id="CHEBI:17499"/>
        <dbReference type="ChEBI" id="CHEBI:37565"/>
        <dbReference type="ChEBI" id="CHEBI:57844"/>
        <dbReference type="ChEBI" id="CHEBI:59789"/>
        <dbReference type="ChEBI" id="CHEBI:131766"/>
        <dbReference type="EC" id="4.1.99.22"/>
    </reaction>
</comment>
<dbReference type="Pfam" id="PF06463">
    <property type="entry name" value="Mob_synth_C"/>
    <property type="match status" value="1"/>
</dbReference>
<dbReference type="Pfam" id="PF04055">
    <property type="entry name" value="Radical_SAM"/>
    <property type="match status" value="1"/>
</dbReference>
<dbReference type="CDD" id="cd01335">
    <property type="entry name" value="Radical_SAM"/>
    <property type="match status" value="1"/>
</dbReference>
<evidence type="ECO:0000313" key="16">
    <source>
        <dbReference type="EMBL" id="KAK9813703.1"/>
    </source>
</evidence>
<dbReference type="GO" id="GO:0061799">
    <property type="term" value="F:cyclic pyranopterin monophosphate synthase activity"/>
    <property type="evidence" value="ECO:0007669"/>
    <property type="project" value="TreeGrafter"/>
</dbReference>
<keyword evidence="12" id="KW-0456">Lyase</keyword>
<organism evidence="16 17">
    <name type="scientific">Symbiochloris irregularis</name>
    <dbReference type="NCBI Taxonomy" id="706552"/>
    <lineage>
        <taxon>Eukaryota</taxon>
        <taxon>Viridiplantae</taxon>
        <taxon>Chlorophyta</taxon>
        <taxon>core chlorophytes</taxon>
        <taxon>Trebouxiophyceae</taxon>
        <taxon>Trebouxiales</taxon>
        <taxon>Trebouxiaceae</taxon>
        <taxon>Symbiochloris</taxon>
    </lineage>
</organism>
<dbReference type="GO" id="GO:0006777">
    <property type="term" value="P:Mo-molybdopterin cofactor biosynthetic process"/>
    <property type="evidence" value="ECO:0007669"/>
    <property type="project" value="UniProtKB-KW"/>
</dbReference>
<dbReference type="PROSITE" id="PS51918">
    <property type="entry name" value="RADICAL_SAM"/>
    <property type="match status" value="1"/>
</dbReference>
<evidence type="ECO:0000256" key="7">
    <source>
        <dbReference type="ARBA" id="ARBA00022741"/>
    </source>
</evidence>
<dbReference type="SFLD" id="SFLDG01067">
    <property type="entry name" value="SPASM/twitch_domain_containing"/>
    <property type="match status" value="1"/>
</dbReference>
<evidence type="ECO:0000256" key="4">
    <source>
        <dbReference type="ARBA" id="ARBA00022485"/>
    </source>
</evidence>
<dbReference type="PROSITE" id="PS01305">
    <property type="entry name" value="MOAA_NIFB_PQQE"/>
    <property type="match status" value="1"/>
</dbReference>
<dbReference type="InterPro" id="IPR000385">
    <property type="entry name" value="MoaA_NifB_PqqE_Fe-S-bd_CS"/>
</dbReference>
<dbReference type="EC" id="4.1.99.22" evidence="3"/>
<evidence type="ECO:0000256" key="13">
    <source>
        <dbReference type="ARBA" id="ARBA00048697"/>
    </source>
</evidence>
<dbReference type="InterPro" id="IPR058240">
    <property type="entry name" value="rSAM_sf"/>
</dbReference>
<feature type="compositionally biased region" description="Polar residues" evidence="14">
    <location>
        <begin position="37"/>
        <end position="51"/>
    </location>
</feature>
<feature type="domain" description="Radical SAM core" evidence="15">
    <location>
        <begin position="76"/>
        <end position="289"/>
    </location>
</feature>
<dbReference type="SUPFAM" id="SSF102114">
    <property type="entry name" value="Radical SAM enzymes"/>
    <property type="match status" value="1"/>
</dbReference>
<evidence type="ECO:0000256" key="2">
    <source>
        <dbReference type="ARBA" id="ARBA00005046"/>
    </source>
</evidence>
<evidence type="ECO:0000256" key="5">
    <source>
        <dbReference type="ARBA" id="ARBA00022691"/>
    </source>
</evidence>
<dbReference type="PANTHER" id="PTHR22960:SF0">
    <property type="entry name" value="MOLYBDENUM COFACTOR BIOSYNTHESIS PROTEIN 1"/>
    <property type="match status" value="1"/>
</dbReference>
<evidence type="ECO:0000256" key="10">
    <source>
        <dbReference type="ARBA" id="ARBA00023134"/>
    </source>
</evidence>
<feature type="region of interest" description="Disordered" evidence="14">
    <location>
        <begin position="1"/>
        <end position="51"/>
    </location>
</feature>
<keyword evidence="8" id="KW-0408">Iron</keyword>
<dbReference type="InterPro" id="IPR040064">
    <property type="entry name" value="MoaA-like"/>
</dbReference>
<keyword evidence="10" id="KW-0342">GTP-binding</keyword>
<comment type="pathway">
    <text evidence="2">Cofactor biosynthesis; molybdopterin biosynthesis.</text>
</comment>
<evidence type="ECO:0000256" key="11">
    <source>
        <dbReference type="ARBA" id="ARBA00023150"/>
    </source>
</evidence>
<evidence type="ECO:0000256" key="12">
    <source>
        <dbReference type="ARBA" id="ARBA00023239"/>
    </source>
</evidence>
<keyword evidence="4" id="KW-0004">4Fe-4S</keyword>
<protein>
    <recommendedName>
        <fullName evidence="3">GTP 3',8-cyclase</fullName>
        <ecNumber evidence="3">4.1.99.22</ecNumber>
    </recommendedName>
</protein>
<gene>
    <name evidence="16" type="ORF">WJX73_004102</name>
</gene>
<dbReference type="SFLD" id="SFLDG01383">
    <property type="entry name" value="cyclic_pyranopterin_phosphate"/>
    <property type="match status" value="1"/>
</dbReference>
<dbReference type="NCBIfam" id="TIGR02666">
    <property type="entry name" value="moaA"/>
    <property type="match status" value="1"/>
</dbReference>